<gene>
    <name evidence="2" type="ORF">DXD04_13000</name>
</gene>
<evidence type="ECO:0000313" key="3">
    <source>
        <dbReference type="Proteomes" id="UP000260862"/>
    </source>
</evidence>
<proteinExistence type="predicted"/>
<dbReference type="InterPro" id="IPR032526">
    <property type="entry name" value="DUF4960"/>
</dbReference>
<sequence>MKQIIRQFTVLFLVMAVVITTGGCSDDNKSSLQLDKDVWLTVFELDSYPGVIDNTTCTVVVGVPESYNTDEMKVTAIETSESAVASMRAGDVANFSFPQTVRVTSGNTFLDYTVTVKHDEARITSFELNGSYKGIINEGNHTILVYVPTTVKVTDLIPAIEVSEGAEVSPLSGQAVDFTNPVEFTVTCQSAKTVYTVTVIQSDSPSAVYVGLAATIDELNPEEKEAANWMLQNVPNARYVSFEEVRTNAVDLDECKVMWWHFHVDETIDNVDNFRNRAADAISASTSMKEFYQNGGSLLLTRYATFYPAVLGVTDESVFPNNCWLGRAESNPEITTGAWSFVKQTGHENHPIYANLVSGAEANRVYTCDTGYGITNTTAQWITKEKEDWSTYIDYNDWRTKTGAIDLAYGDPNTVVIWEFEPKDNKGRILCIGSGCYDWYTTTDASNDQYHGNVATMTLNAINYLKGE</sequence>
<evidence type="ECO:0000313" key="2">
    <source>
        <dbReference type="EMBL" id="RGK52892.1"/>
    </source>
</evidence>
<evidence type="ECO:0000259" key="1">
    <source>
        <dbReference type="Pfam" id="PF16324"/>
    </source>
</evidence>
<comment type="caution">
    <text evidence="2">The sequence shown here is derived from an EMBL/GenBank/DDBJ whole genome shotgun (WGS) entry which is preliminary data.</text>
</comment>
<feature type="domain" description="DUF4960" evidence="1">
    <location>
        <begin position="209"/>
        <end position="465"/>
    </location>
</feature>
<name>A0A3E4MU58_9BACT</name>
<dbReference type="EMBL" id="QSQT01000027">
    <property type="protein sequence ID" value="RGK52892.1"/>
    <property type="molecule type" value="Genomic_DNA"/>
</dbReference>
<dbReference type="PROSITE" id="PS51257">
    <property type="entry name" value="PROKAR_LIPOPROTEIN"/>
    <property type="match status" value="1"/>
</dbReference>
<keyword evidence="3" id="KW-1185">Reference proteome</keyword>
<dbReference type="RefSeq" id="WP_117673685.1">
    <property type="nucleotide sequence ID" value="NZ_CABOGR010000027.1"/>
</dbReference>
<organism evidence="2 3">
    <name type="scientific">Phocaeicola plebeius</name>
    <dbReference type="NCBI Taxonomy" id="310297"/>
    <lineage>
        <taxon>Bacteria</taxon>
        <taxon>Pseudomonadati</taxon>
        <taxon>Bacteroidota</taxon>
        <taxon>Bacteroidia</taxon>
        <taxon>Bacteroidales</taxon>
        <taxon>Bacteroidaceae</taxon>
        <taxon>Phocaeicola</taxon>
    </lineage>
</organism>
<accession>A0A3E4MU58</accession>
<dbReference type="AlphaFoldDB" id="A0A3E4MU58"/>
<reference evidence="2 3" key="1">
    <citation type="submission" date="2018-08" db="EMBL/GenBank/DDBJ databases">
        <title>A genome reference for cultivated species of the human gut microbiota.</title>
        <authorList>
            <person name="Zou Y."/>
            <person name="Xue W."/>
            <person name="Luo G."/>
        </authorList>
    </citation>
    <scope>NUCLEOTIDE SEQUENCE [LARGE SCALE GENOMIC DNA]</scope>
    <source>
        <strain evidence="2 3">TF10-3AC</strain>
    </source>
</reference>
<dbReference type="Pfam" id="PF16324">
    <property type="entry name" value="DUF4960"/>
    <property type="match status" value="1"/>
</dbReference>
<dbReference type="Proteomes" id="UP000260862">
    <property type="component" value="Unassembled WGS sequence"/>
</dbReference>
<dbReference type="Gene3D" id="2.60.40.2340">
    <property type="match status" value="1"/>
</dbReference>
<protein>
    <submittedName>
        <fullName evidence="2">DUF4960 domain-containing protein</fullName>
    </submittedName>
</protein>